<proteinExistence type="predicted"/>
<keyword evidence="2" id="KW-1185">Reference proteome</keyword>
<protein>
    <submittedName>
        <fullName evidence="1">Uncharacterized protein</fullName>
    </submittedName>
</protein>
<dbReference type="AlphaFoldDB" id="A0AAD6SYX6"/>
<reference evidence="1" key="1">
    <citation type="submission" date="2023-03" db="EMBL/GenBank/DDBJ databases">
        <title>Massive genome expansion in bonnet fungi (Mycena s.s.) driven by repeated elements and novel gene families across ecological guilds.</title>
        <authorList>
            <consortium name="Lawrence Berkeley National Laboratory"/>
            <person name="Harder C.B."/>
            <person name="Miyauchi S."/>
            <person name="Viragh M."/>
            <person name="Kuo A."/>
            <person name="Thoen E."/>
            <person name="Andreopoulos B."/>
            <person name="Lu D."/>
            <person name="Skrede I."/>
            <person name="Drula E."/>
            <person name="Henrissat B."/>
            <person name="Morin E."/>
            <person name="Kohler A."/>
            <person name="Barry K."/>
            <person name="LaButti K."/>
            <person name="Morin E."/>
            <person name="Salamov A."/>
            <person name="Lipzen A."/>
            <person name="Mereny Z."/>
            <person name="Hegedus B."/>
            <person name="Baldrian P."/>
            <person name="Stursova M."/>
            <person name="Weitz H."/>
            <person name="Taylor A."/>
            <person name="Grigoriev I.V."/>
            <person name="Nagy L.G."/>
            <person name="Martin F."/>
            <person name="Kauserud H."/>
        </authorList>
    </citation>
    <scope>NUCLEOTIDE SEQUENCE</scope>
    <source>
        <strain evidence="1">CBHHK200</strain>
    </source>
</reference>
<sequence>MKQERKTPSGLGIGRGLSGGSATLPQMTHFLLSLTSSKALSLSHCQYQRSKHTNLRIKYREPRLLHSEQRSLIKWHCYPNVVSGHRRDAVGDLRVDKIGKPTREDMDGETRTHSVNEGIASQPLSELETGLSFAGYTSLYMTMQGKLEGNRTSTKLVGSDLCSKLTDYFANHFKPIVQGRACDIGGRVVSCGYPIWVLVATDFSFVGRRGPRTELISFGAGAGDEGHHTSTLRDETLVIRCQLGLGRGQPNKECLEVYKEKFESPFLAATESYYGGETMVFLNSACCYQRGCSITSGAGGVRAARETSWSTWKKAKWRLKEEDERWTAGVIHRLPMDARGSRNRPVRSRAVDRSMNTGCVNKAVPIRCRKKMSSNACRPLHFWLFGSAPLKPAKVQGTSGSGSLAVAMKRNAPSETFVAV</sequence>
<evidence type="ECO:0000313" key="2">
    <source>
        <dbReference type="Proteomes" id="UP001218188"/>
    </source>
</evidence>
<organism evidence="1 2">
    <name type="scientific">Mycena alexandri</name>
    <dbReference type="NCBI Taxonomy" id="1745969"/>
    <lineage>
        <taxon>Eukaryota</taxon>
        <taxon>Fungi</taxon>
        <taxon>Dikarya</taxon>
        <taxon>Basidiomycota</taxon>
        <taxon>Agaricomycotina</taxon>
        <taxon>Agaricomycetes</taxon>
        <taxon>Agaricomycetidae</taxon>
        <taxon>Agaricales</taxon>
        <taxon>Marasmiineae</taxon>
        <taxon>Mycenaceae</taxon>
        <taxon>Mycena</taxon>
    </lineage>
</organism>
<gene>
    <name evidence="1" type="ORF">C8F04DRAFT_1181502</name>
</gene>
<dbReference type="Gene3D" id="1.20.1310.10">
    <property type="entry name" value="Cullin Repeats"/>
    <property type="match status" value="1"/>
</dbReference>
<evidence type="ECO:0000313" key="1">
    <source>
        <dbReference type="EMBL" id="KAJ7036224.1"/>
    </source>
</evidence>
<dbReference type="SUPFAM" id="SSF74788">
    <property type="entry name" value="Cullin repeat-like"/>
    <property type="match status" value="1"/>
</dbReference>
<dbReference type="Proteomes" id="UP001218188">
    <property type="component" value="Unassembled WGS sequence"/>
</dbReference>
<comment type="caution">
    <text evidence="1">The sequence shown here is derived from an EMBL/GenBank/DDBJ whole genome shotgun (WGS) entry which is preliminary data.</text>
</comment>
<accession>A0AAD6SYX6</accession>
<dbReference type="EMBL" id="JARJCM010000044">
    <property type="protein sequence ID" value="KAJ7036224.1"/>
    <property type="molecule type" value="Genomic_DNA"/>
</dbReference>
<dbReference type="InterPro" id="IPR016159">
    <property type="entry name" value="Cullin_repeat-like_dom_sf"/>
</dbReference>
<name>A0AAD6SYX6_9AGAR</name>